<dbReference type="SUPFAM" id="SSF47240">
    <property type="entry name" value="Ferritin-like"/>
    <property type="match status" value="1"/>
</dbReference>
<organism evidence="2 3">
    <name type="scientific">Syntrophobacter fumaroxidans (strain DSM 10017 / MPOB)</name>
    <dbReference type="NCBI Taxonomy" id="335543"/>
    <lineage>
        <taxon>Bacteria</taxon>
        <taxon>Pseudomonadati</taxon>
        <taxon>Thermodesulfobacteriota</taxon>
        <taxon>Syntrophobacteria</taxon>
        <taxon>Syntrophobacterales</taxon>
        <taxon>Syntrophobacteraceae</taxon>
        <taxon>Syntrophobacter</taxon>
    </lineage>
</organism>
<evidence type="ECO:0000313" key="3">
    <source>
        <dbReference type="Proteomes" id="UP000001784"/>
    </source>
</evidence>
<reference evidence="2 3" key="1">
    <citation type="submission" date="2006-10" db="EMBL/GenBank/DDBJ databases">
        <title>Complete sequence of Syntrophobacter fumaroxidans MPOB.</title>
        <authorList>
            <consortium name="US DOE Joint Genome Institute"/>
            <person name="Copeland A."/>
            <person name="Lucas S."/>
            <person name="Lapidus A."/>
            <person name="Barry K."/>
            <person name="Detter J.C."/>
            <person name="Glavina del Rio T."/>
            <person name="Hammon N."/>
            <person name="Israni S."/>
            <person name="Pitluck S."/>
            <person name="Goltsman E.G."/>
            <person name="Martinez M."/>
            <person name="Schmutz J."/>
            <person name="Larimer F."/>
            <person name="Land M."/>
            <person name="Hauser L."/>
            <person name="Kyrpides N."/>
            <person name="Kim E."/>
            <person name="Boone D.R."/>
            <person name="Brockman F."/>
            <person name="Culley D."/>
            <person name="Ferry J."/>
            <person name="Gunsalus R."/>
            <person name="McInerney M.J."/>
            <person name="Morrison M."/>
            <person name="Plugge C."/>
            <person name="Rohlin L."/>
            <person name="Scholten J."/>
            <person name="Sieber J."/>
            <person name="Stams A.J.M."/>
            <person name="Worm P."/>
            <person name="Henstra A.M."/>
            <person name="Richardson P."/>
        </authorList>
    </citation>
    <scope>NUCLEOTIDE SEQUENCE [LARGE SCALE GENOMIC DNA]</scope>
    <source>
        <strain evidence="3">DSM 10017 / MPOB</strain>
    </source>
</reference>
<sequence length="150" mass="17032">MKLEEYKKVISMAIGNEIAAFDFYTTVSKTAKDANIKAIFKELAEEEKKHRSYLEGLLANPKTMHFDESADYKVAESVDKPKLSVEMKPKDAIALAMKEEEEAMVMYQALAASSKDADQKSMFNSLALMEKGHKTRLENMYTSMAFPEVW</sequence>
<dbReference type="KEGG" id="sfu:Sfum_3150"/>
<dbReference type="InterPro" id="IPR009078">
    <property type="entry name" value="Ferritin-like_SF"/>
</dbReference>
<dbReference type="EMBL" id="CP000478">
    <property type="protein sequence ID" value="ABK18823.1"/>
    <property type="molecule type" value="Genomic_DNA"/>
</dbReference>
<evidence type="ECO:0000313" key="2">
    <source>
        <dbReference type="EMBL" id="ABK18823.1"/>
    </source>
</evidence>
<dbReference type="STRING" id="335543.Sfum_3150"/>
<dbReference type="InterPro" id="IPR012347">
    <property type="entry name" value="Ferritin-like"/>
</dbReference>
<dbReference type="OrthoDB" id="1701709at2"/>
<dbReference type="PANTHER" id="PTHR33531:SF10">
    <property type="entry name" value="BLR7895 PROTEIN"/>
    <property type="match status" value="1"/>
</dbReference>
<gene>
    <name evidence="2" type="ordered locus">Sfum_3150</name>
</gene>
<name>A0LN21_SYNFM</name>
<dbReference type="eggNOG" id="COG1633">
    <property type="taxonomic scope" value="Bacteria"/>
</dbReference>
<feature type="domain" description="Rubrerythrin diiron-binding" evidence="1">
    <location>
        <begin position="9"/>
        <end position="141"/>
    </location>
</feature>
<dbReference type="GO" id="GO:0016491">
    <property type="term" value="F:oxidoreductase activity"/>
    <property type="evidence" value="ECO:0007669"/>
    <property type="project" value="InterPro"/>
</dbReference>
<protein>
    <submittedName>
        <fullName evidence="2">Rubrerythrin</fullName>
    </submittedName>
</protein>
<dbReference type="Gene3D" id="1.20.1260.10">
    <property type="match status" value="1"/>
</dbReference>
<keyword evidence="3" id="KW-1185">Reference proteome</keyword>
<dbReference type="GO" id="GO:0046872">
    <property type="term" value="F:metal ion binding"/>
    <property type="evidence" value="ECO:0007669"/>
    <property type="project" value="InterPro"/>
</dbReference>
<accession>A0LN21</accession>
<dbReference type="InterPro" id="IPR003251">
    <property type="entry name" value="Rr_diiron-bd_dom"/>
</dbReference>
<dbReference type="RefSeq" id="WP_011699948.1">
    <property type="nucleotide sequence ID" value="NC_008554.1"/>
</dbReference>
<dbReference type="InParanoid" id="A0LN21"/>
<proteinExistence type="predicted"/>
<dbReference type="Proteomes" id="UP000001784">
    <property type="component" value="Chromosome"/>
</dbReference>
<dbReference type="CDD" id="cd01045">
    <property type="entry name" value="Ferritin_like_AB"/>
    <property type="match status" value="1"/>
</dbReference>
<dbReference type="AlphaFoldDB" id="A0LN21"/>
<dbReference type="Pfam" id="PF02915">
    <property type="entry name" value="Rubrerythrin"/>
    <property type="match status" value="1"/>
</dbReference>
<dbReference type="PANTHER" id="PTHR33531">
    <property type="entry name" value="RUBRERYTHRIN SUBFAMILY"/>
    <property type="match status" value="1"/>
</dbReference>
<evidence type="ECO:0000259" key="1">
    <source>
        <dbReference type="Pfam" id="PF02915"/>
    </source>
</evidence>
<dbReference type="HOGENOM" id="CLU_119858_2_1_7"/>